<dbReference type="Gene3D" id="3.40.50.300">
    <property type="entry name" value="P-loop containing nucleotide triphosphate hydrolases"/>
    <property type="match status" value="1"/>
</dbReference>
<dbReference type="SMART" id="SM00382">
    <property type="entry name" value="AAA"/>
    <property type="match status" value="1"/>
</dbReference>
<evidence type="ECO:0000313" key="2">
    <source>
        <dbReference type="EMBL" id="KWT92014.1"/>
    </source>
</evidence>
<comment type="caution">
    <text evidence="2">The sequence shown here is derived from an EMBL/GenBank/DDBJ whole genome shotgun (WGS) entry which is preliminary data.</text>
</comment>
<dbReference type="PANTHER" id="PTHR42759">
    <property type="entry name" value="MOXR FAMILY PROTEIN"/>
    <property type="match status" value="1"/>
</dbReference>
<keyword evidence="3" id="KW-1185">Reference proteome</keyword>
<dbReference type="SUPFAM" id="SSF52540">
    <property type="entry name" value="P-loop containing nucleoside triphosphate hydrolases"/>
    <property type="match status" value="1"/>
</dbReference>
<evidence type="ECO:0000313" key="3">
    <source>
        <dbReference type="Proteomes" id="UP000060487"/>
    </source>
</evidence>
<dbReference type="Pfam" id="PF17863">
    <property type="entry name" value="AAA_lid_2"/>
    <property type="match status" value="1"/>
</dbReference>
<dbReference type="CDD" id="cd00009">
    <property type="entry name" value="AAA"/>
    <property type="match status" value="1"/>
</dbReference>
<dbReference type="Pfam" id="PF07726">
    <property type="entry name" value="AAA_3"/>
    <property type="match status" value="1"/>
</dbReference>
<dbReference type="PANTHER" id="PTHR42759:SF5">
    <property type="entry name" value="METHANOL DEHYDROGENASE REGULATOR"/>
    <property type="match status" value="1"/>
</dbReference>
<evidence type="ECO:0000259" key="1">
    <source>
        <dbReference type="SMART" id="SM00382"/>
    </source>
</evidence>
<dbReference type="InterPro" id="IPR041628">
    <property type="entry name" value="ChlI/MoxR_AAA_lid"/>
</dbReference>
<dbReference type="InterPro" id="IPR003593">
    <property type="entry name" value="AAA+_ATPase"/>
</dbReference>
<reference evidence="2 3" key="1">
    <citation type="submission" date="2015-11" db="EMBL/GenBank/DDBJ databases">
        <authorList>
            <person name="Lin W."/>
        </authorList>
    </citation>
    <scope>NUCLEOTIDE SEQUENCE [LARGE SCALE GENOMIC DNA]</scope>
    <source>
        <strain evidence="2 3">HCH-1</strain>
    </source>
</reference>
<dbReference type="InterPro" id="IPR011703">
    <property type="entry name" value="ATPase_AAA-3"/>
</dbReference>
<gene>
    <name evidence="2" type="ORF">ASN18_0622</name>
</gene>
<name>A0ABR5SI52_9BACT</name>
<dbReference type="Proteomes" id="UP000060487">
    <property type="component" value="Unassembled WGS sequence"/>
</dbReference>
<dbReference type="InterPro" id="IPR027417">
    <property type="entry name" value="P-loop_NTPase"/>
</dbReference>
<dbReference type="PIRSF" id="PIRSF002849">
    <property type="entry name" value="AAA_ATPase_chaperone_MoxR_prd"/>
    <property type="match status" value="1"/>
</dbReference>
<dbReference type="Gene3D" id="1.10.8.80">
    <property type="entry name" value="Magnesium chelatase subunit I, C-Terminal domain"/>
    <property type="match status" value="1"/>
</dbReference>
<feature type="domain" description="AAA+ ATPase" evidence="1">
    <location>
        <begin position="48"/>
        <end position="189"/>
    </location>
</feature>
<organism evidence="2 3">
    <name type="scientific">Candidatus Magnetominusculus xianensis</name>
    <dbReference type="NCBI Taxonomy" id="1748249"/>
    <lineage>
        <taxon>Bacteria</taxon>
        <taxon>Pseudomonadati</taxon>
        <taxon>Nitrospirota</taxon>
        <taxon>Nitrospiria</taxon>
        <taxon>Nitrospirales</taxon>
        <taxon>Nitrospiraceae</taxon>
        <taxon>Candidatus Magnetominusculus</taxon>
    </lineage>
</organism>
<sequence>MSIPPAKETQTQEIKIKNERILSILNCLSPFLHGKETAIELSLVAFFSRGHLLIEDMPGLGKTTLAIGIARALGLEFGRIQCTSDLLPSDITGLSIYNKNKGEFEFHKGPIFSNIVLVDEINRATPKTQSALLEAMGEKQVTIEEQTYKLVKPFFVLATQNPVEQYGTFPLPESQLDRFMLKIGIGYPPKEAELQILRGGSRREELYSIKPIMEKSETVEMQNQIKDNVFVSEKILGYIMSLVEQTRTHKYLYAGLSTRGALAVTNTAKTHAYFCDRDFVIPEDIKALAPYTISHRVLFKEDIDSNTKKEIVKSIIEELPTPA</sequence>
<dbReference type="EMBL" id="LNQR01000024">
    <property type="protein sequence ID" value="KWT92014.1"/>
    <property type="molecule type" value="Genomic_DNA"/>
</dbReference>
<accession>A0ABR5SI52</accession>
<dbReference type="InterPro" id="IPR050764">
    <property type="entry name" value="CbbQ/NirQ/NorQ/GpvN"/>
</dbReference>
<proteinExistence type="predicted"/>
<protein>
    <submittedName>
        <fullName evidence="2">ATPase AAA</fullName>
    </submittedName>
</protein>